<organism evidence="2 3">
    <name type="scientific">Meganyctiphanes norvegica</name>
    <name type="common">Northern krill</name>
    <name type="synonym">Thysanopoda norvegica</name>
    <dbReference type="NCBI Taxonomy" id="48144"/>
    <lineage>
        <taxon>Eukaryota</taxon>
        <taxon>Metazoa</taxon>
        <taxon>Ecdysozoa</taxon>
        <taxon>Arthropoda</taxon>
        <taxon>Crustacea</taxon>
        <taxon>Multicrustacea</taxon>
        <taxon>Malacostraca</taxon>
        <taxon>Eumalacostraca</taxon>
        <taxon>Eucarida</taxon>
        <taxon>Euphausiacea</taxon>
        <taxon>Euphausiidae</taxon>
        <taxon>Meganyctiphanes</taxon>
    </lineage>
</organism>
<evidence type="ECO:0000313" key="2">
    <source>
        <dbReference type="EMBL" id="CAL4123427.1"/>
    </source>
</evidence>
<dbReference type="Proteomes" id="UP001497623">
    <property type="component" value="Unassembled WGS sequence"/>
</dbReference>
<name>A0AAV2RF33_MEGNR</name>
<gene>
    <name evidence="2" type="ORF">MNOR_LOCUS24052</name>
</gene>
<dbReference type="AlphaFoldDB" id="A0AAV2RF33"/>
<reference evidence="2 3" key="1">
    <citation type="submission" date="2024-05" db="EMBL/GenBank/DDBJ databases">
        <authorList>
            <person name="Wallberg A."/>
        </authorList>
    </citation>
    <scope>NUCLEOTIDE SEQUENCE [LARGE SCALE GENOMIC DNA]</scope>
</reference>
<proteinExistence type="predicted"/>
<comment type="caution">
    <text evidence="2">The sequence shown here is derived from an EMBL/GenBank/DDBJ whole genome shotgun (WGS) entry which is preliminary data.</text>
</comment>
<protein>
    <submittedName>
        <fullName evidence="2">Uncharacterized protein</fullName>
    </submittedName>
</protein>
<keyword evidence="3" id="KW-1185">Reference proteome</keyword>
<feature type="region of interest" description="Disordered" evidence="1">
    <location>
        <begin position="1"/>
        <end position="104"/>
    </location>
</feature>
<dbReference type="EMBL" id="CAXKWB010021734">
    <property type="protein sequence ID" value="CAL4123427.1"/>
    <property type="molecule type" value="Genomic_DNA"/>
</dbReference>
<feature type="compositionally biased region" description="Low complexity" evidence="1">
    <location>
        <begin position="29"/>
        <end position="39"/>
    </location>
</feature>
<evidence type="ECO:0000313" key="3">
    <source>
        <dbReference type="Proteomes" id="UP001497623"/>
    </source>
</evidence>
<sequence length="246" mass="27346">MDNDESVNVVNDLMIDDVASGYEADGSQDPAAGSGSQDAGSDDTDDSDAVRPRKRIQFNLDDSSFDNDDGILKVNAAQVAGSSSQKRKTRGNKLKTSPRKISENKNKNKFYQINTDNTDPLVPHNHPYAATDIDTRYIREAILRANPDVLQSTYDHLSEVYEGLFEDAYVFPSDTDDIDDSQVPVVVEVDHDLVDPDTMYGKDLPLEDLETELKYIDDFTVPEEDSAALMGDLEDVGDMDQFHRVT</sequence>
<evidence type="ECO:0000256" key="1">
    <source>
        <dbReference type="SAM" id="MobiDB-lite"/>
    </source>
</evidence>
<accession>A0AAV2RF33</accession>
<feature type="compositionally biased region" description="Basic residues" evidence="1">
    <location>
        <begin position="85"/>
        <end position="98"/>
    </location>
</feature>